<dbReference type="Pfam" id="PF13411">
    <property type="entry name" value="MerR_1"/>
    <property type="match status" value="1"/>
</dbReference>
<feature type="domain" description="HTH merR-type" evidence="6">
    <location>
        <begin position="41"/>
        <end position="105"/>
    </location>
</feature>
<dbReference type="InterPro" id="IPR000551">
    <property type="entry name" value="MerR-type_HTH_dom"/>
</dbReference>
<dbReference type="PANTHER" id="PTHR30204">
    <property type="entry name" value="REDOX-CYCLING DRUG-SENSING TRANSCRIPTIONAL ACTIVATOR SOXR"/>
    <property type="match status" value="1"/>
</dbReference>
<dbReference type="PROSITE" id="PS50937">
    <property type="entry name" value="HTH_MERR_2"/>
    <property type="match status" value="1"/>
</dbReference>
<name>A0A109JDS1_9HYPH</name>
<keyword evidence="8" id="KW-1185">Reference proteome</keyword>
<evidence type="ECO:0000256" key="3">
    <source>
        <dbReference type="ARBA" id="ARBA00023125"/>
    </source>
</evidence>
<feature type="domain" description="HTH luxR-type" evidence="5">
    <location>
        <begin position="160"/>
        <end position="225"/>
    </location>
</feature>
<dbReference type="AlphaFoldDB" id="A0A109JDS1"/>
<dbReference type="PROSITE" id="PS50043">
    <property type="entry name" value="HTH_LUXR_2"/>
    <property type="match status" value="1"/>
</dbReference>
<reference evidence="7 8" key="1">
    <citation type="submission" date="2015-11" db="EMBL/GenBank/DDBJ databases">
        <title>Draft Genome Sequence of the Strain BR 10423 (Rhizobium sp.) isolated from nodules of Mimosa pudica.</title>
        <authorList>
            <person name="Barauna A.C."/>
            <person name="Zilli J.E."/>
            <person name="Simoes-Araujo J.L."/>
            <person name="Reis V.M."/>
            <person name="James E.K."/>
            <person name="Reis F.B.Jr."/>
            <person name="Rouws L.F."/>
            <person name="Passos S.R."/>
            <person name="Gois S.R."/>
        </authorList>
    </citation>
    <scope>NUCLEOTIDE SEQUENCE [LARGE SCALE GENOMIC DNA]</scope>
    <source>
        <strain evidence="7 8">BR10423</strain>
    </source>
</reference>
<dbReference type="SMART" id="SM00422">
    <property type="entry name" value="HTH_MERR"/>
    <property type="match status" value="1"/>
</dbReference>
<dbReference type="InterPro" id="IPR036388">
    <property type="entry name" value="WH-like_DNA-bd_sf"/>
</dbReference>
<keyword evidence="4" id="KW-0804">Transcription</keyword>
<evidence type="ECO:0000259" key="5">
    <source>
        <dbReference type="PROSITE" id="PS50043"/>
    </source>
</evidence>
<sequence length="229" mass="25322">MAEGYKQGFTSDLATQARLRHRFLPSAALPPADLPRGRVPIADMANAFGVTHRTLHFYEEKGLISASRIGLMRVYEPGDVMRMAVINACREAGMAVAVIQDLMSDLIEADSQEAAEALFRNALVTRKRELSAEISTLHRQMQQVSDLLDREATEEQLLNDNQTGSMLTDQELRCLALMAAGLSTQRIARTLDLRNEDAQSLEAGIIQKFHANNRFQAIAKAVMLGVVQV</sequence>
<dbReference type="InterPro" id="IPR009061">
    <property type="entry name" value="DNA-bd_dom_put_sf"/>
</dbReference>
<keyword evidence="2" id="KW-0805">Transcription regulation</keyword>
<comment type="caution">
    <text evidence="7">The sequence shown here is derived from an EMBL/GenBank/DDBJ whole genome shotgun (WGS) entry which is preliminary data.</text>
</comment>
<dbReference type="PANTHER" id="PTHR30204:SF69">
    <property type="entry name" value="MERR-FAMILY TRANSCRIPTIONAL REGULATOR"/>
    <property type="match status" value="1"/>
</dbReference>
<dbReference type="GO" id="GO:0003700">
    <property type="term" value="F:DNA-binding transcription factor activity"/>
    <property type="evidence" value="ECO:0007669"/>
    <property type="project" value="InterPro"/>
</dbReference>
<accession>A0A109JDS1</accession>
<keyword evidence="1" id="KW-0678">Repressor</keyword>
<dbReference type="InterPro" id="IPR047057">
    <property type="entry name" value="MerR_fam"/>
</dbReference>
<dbReference type="RefSeq" id="WP_062372413.1">
    <property type="nucleotide sequence ID" value="NZ_LNCD01000105.1"/>
</dbReference>
<evidence type="ECO:0000256" key="2">
    <source>
        <dbReference type="ARBA" id="ARBA00023015"/>
    </source>
</evidence>
<dbReference type="InterPro" id="IPR000792">
    <property type="entry name" value="Tscrpt_reg_LuxR_C"/>
</dbReference>
<proteinExistence type="predicted"/>
<dbReference type="CDD" id="cd00592">
    <property type="entry name" value="HTH_MerR-like"/>
    <property type="match status" value="1"/>
</dbReference>
<keyword evidence="3" id="KW-0238">DNA-binding</keyword>
<evidence type="ECO:0000313" key="8">
    <source>
        <dbReference type="Proteomes" id="UP000068164"/>
    </source>
</evidence>
<evidence type="ECO:0000256" key="1">
    <source>
        <dbReference type="ARBA" id="ARBA00022491"/>
    </source>
</evidence>
<evidence type="ECO:0000259" key="6">
    <source>
        <dbReference type="PROSITE" id="PS50937"/>
    </source>
</evidence>
<dbReference type="InterPro" id="IPR016032">
    <property type="entry name" value="Sig_transdc_resp-reg_C-effctor"/>
</dbReference>
<dbReference type="Gene3D" id="1.10.10.10">
    <property type="entry name" value="Winged helix-like DNA-binding domain superfamily/Winged helix DNA-binding domain"/>
    <property type="match status" value="1"/>
</dbReference>
<evidence type="ECO:0000256" key="4">
    <source>
        <dbReference type="ARBA" id="ARBA00023163"/>
    </source>
</evidence>
<dbReference type="SMART" id="SM00421">
    <property type="entry name" value="HTH_LUXR"/>
    <property type="match status" value="1"/>
</dbReference>
<organism evidence="7 8">
    <name type="scientific">Rhizobium altiplani</name>
    <dbReference type="NCBI Taxonomy" id="1864509"/>
    <lineage>
        <taxon>Bacteria</taxon>
        <taxon>Pseudomonadati</taxon>
        <taxon>Pseudomonadota</taxon>
        <taxon>Alphaproteobacteria</taxon>
        <taxon>Hyphomicrobiales</taxon>
        <taxon>Rhizobiaceae</taxon>
        <taxon>Rhizobium/Agrobacterium group</taxon>
        <taxon>Rhizobium</taxon>
    </lineage>
</organism>
<dbReference type="Proteomes" id="UP000068164">
    <property type="component" value="Unassembled WGS sequence"/>
</dbReference>
<dbReference type="Pfam" id="PF00196">
    <property type="entry name" value="GerE"/>
    <property type="match status" value="1"/>
</dbReference>
<protein>
    <submittedName>
        <fullName evidence="7">LuxR family transcriptional regulator</fullName>
    </submittedName>
</protein>
<dbReference type="Gene3D" id="1.10.1660.10">
    <property type="match status" value="1"/>
</dbReference>
<dbReference type="OrthoDB" id="9803659at2"/>
<dbReference type="SUPFAM" id="SSF46955">
    <property type="entry name" value="Putative DNA-binding domain"/>
    <property type="match status" value="1"/>
</dbReference>
<gene>
    <name evidence="7" type="ORF">AS026_13695</name>
</gene>
<dbReference type="GO" id="GO:0003677">
    <property type="term" value="F:DNA binding"/>
    <property type="evidence" value="ECO:0007669"/>
    <property type="project" value="UniProtKB-KW"/>
</dbReference>
<dbReference type="EMBL" id="LNCD01000105">
    <property type="protein sequence ID" value="KWV47021.1"/>
    <property type="molecule type" value="Genomic_DNA"/>
</dbReference>
<evidence type="ECO:0000313" key="7">
    <source>
        <dbReference type="EMBL" id="KWV47021.1"/>
    </source>
</evidence>
<dbReference type="SUPFAM" id="SSF46894">
    <property type="entry name" value="C-terminal effector domain of the bipartite response regulators"/>
    <property type="match status" value="1"/>
</dbReference>